<protein>
    <recommendedName>
        <fullName evidence="3">Protein kinase domain-containing protein</fullName>
    </recommendedName>
</protein>
<keyword evidence="2" id="KW-0732">Signal</keyword>
<gene>
    <name evidence="4" type="ORF">LUZ61_003584</name>
</gene>
<dbReference type="PANTHER" id="PTHR46146:SF3">
    <property type="entry name" value="SERINE_THREONINE-PROTEIN KINASE-LIKE PROTEIN CCR3-RELATED"/>
    <property type="match status" value="1"/>
</dbReference>
<dbReference type="EMBL" id="JAMRDG010000001">
    <property type="protein sequence ID" value="KAJ3699879.1"/>
    <property type="molecule type" value="Genomic_DNA"/>
</dbReference>
<comment type="caution">
    <text evidence="4">The sequence shown here is derived from an EMBL/GenBank/DDBJ whole genome shotgun (WGS) entry which is preliminary data.</text>
</comment>
<keyword evidence="1" id="KW-0472">Membrane</keyword>
<evidence type="ECO:0000256" key="1">
    <source>
        <dbReference type="SAM" id="Phobius"/>
    </source>
</evidence>
<keyword evidence="5" id="KW-1185">Reference proteome</keyword>
<dbReference type="Pfam" id="PF13540">
    <property type="entry name" value="RCC1_2"/>
    <property type="match status" value="1"/>
</dbReference>
<keyword evidence="1" id="KW-1133">Transmembrane helix</keyword>
<proteinExistence type="predicted"/>
<dbReference type="GO" id="GO:0005524">
    <property type="term" value="F:ATP binding"/>
    <property type="evidence" value="ECO:0007669"/>
    <property type="project" value="InterPro"/>
</dbReference>
<dbReference type="InterPro" id="IPR008271">
    <property type="entry name" value="Ser/Thr_kinase_AS"/>
</dbReference>
<feature type="transmembrane region" description="Helical" evidence="1">
    <location>
        <begin position="372"/>
        <end position="394"/>
    </location>
</feature>
<dbReference type="Gene3D" id="1.10.510.10">
    <property type="entry name" value="Transferase(Phosphotransferase) domain 1"/>
    <property type="match status" value="1"/>
</dbReference>
<feature type="chain" id="PRO_5042275734" description="Protein kinase domain-containing protein" evidence="2">
    <location>
        <begin position="26"/>
        <end position="734"/>
    </location>
</feature>
<dbReference type="PROSITE" id="PS00108">
    <property type="entry name" value="PROTEIN_KINASE_ST"/>
    <property type="match status" value="1"/>
</dbReference>
<dbReference type="SMART" id="SM00220">
    <property type="entry name" value="S_TKc"/>
    <property type="match status" value="1"/>
</dbReference>
<dbReference type="PROSITE" id="PS50011">
    <property type="entry name" value="PROTEIN_KINASE_DOM"/>
    <property type="match status" value="1"/>
</dbReference>
<name>A0AAD6ESW9_9POAL</name>
<dbReference type="InterPro" id="IPR000719">
    <property type="entry name" value="Prot_kinase_dom"/>
</dbReference>
<dbReference type="AlphaFoldDB" id="A0AAD6ESW9"/>
<dbReference type="PANTHER" id="PTHR46146">
    <property type="entry name" value="SERINE/THREONINE-PROTEIN KINASE-LIKE PROTEIN CCR4"/>
    <property type="match status" value="1"/>
</dbReference>
<organism evidence="4 5">
    <name type="scientific">Rhynchospora tenuis</name>
    <dbReference type="NCBI Taxonomy" id="198213"/>
    <lineage>
        <taxon>Eukaryota</taxon>
        <taxon>Viridiplantae</taxon>
        <taxon>Streptophyta</taxon>
        <taxon>Embryophyta</taxon>
        <taxon>Tracheophyta</taxon>
        <taxon>Spermatophyta</taxon>
        <taxon>Magnoliopsida</taxon>
        <taxon>Liliopsida</taxon>
        <taxon>Poales</taxon>
        <taxon>Cyperaceae</taxon>
        <taxon>Cyperoideae</taxon>
        <taxon>Rhynchosporeae</taxon>
        <taxon>Rhynchospora</taxon>
    </lineage>
</organism>
<keyword evidence="1" id="KW-0812">Transmembrane</keyword>
<dbReference type="GO" id="GO:0004672">
    <property type="term" value="F:protein kinase activity"/>
    <property type="evidence" value="ECO:0007669"/>
    <property type="project" value="InterPro"/>
</dbReference>
<dbReference type="Pfam" id="PF00069">
    <property type="entry name" value="Pkinase"/>
    <property type="match status" value="1"/>
</dbReference>
<sequence>MALSTILLPCSFFLSLLLLIAPSHCILGPTSTTLAISQATGTVCGITAGTQHHGIQCTSAGLNSSFPIDPTLSFDSITGGGNFICSLRSGDTSFFCWDGINQRIKRIYSGPTVLTELSVGGRHVAAIEEDQTKIQSIQWWRYGCHKHSQLCSLFPQSIVGVFHSLTSGDLFTCAINETHKVNCWGPQAESIMMRFAGVNMESVTAGGSRMCGLNMTGHLICSGDQFNVPPGEAFEFINIAIGSNHTCAIRRKNRTVVCWGLYGSYAPMGSTSFEFLVAGGDLTCGLMTDAFNVACWDLSGRSLSAVTLSLPQILPGVCIPDETFCSCGVYPDSADLCGGSGIICMRPDSCTTDSFEPPAAYSLTTREKFRKLWFVFVIAYTAAFIAGIAFLLVLKKLSWCRHKEGNLNGPGNPGMRPTANRFVQQRMPITPGIEDLEVFSFNDLMAATDRFSASAQLGRGSYGVRYMGRLSDGRQVAVMHLNISYGLRGRVFNTELSTSVRARHANVVNLIGYCRENDKHFCVFEIMQHDLHTCLFPVDLTMRSPLYSSWKLRVKVLLDTARGIKYLHQETNPPIIHRDIKSSNILIDENWVAKISGLGFALFGPEVGRLDVRAKLTGTNGYIDPEYRDTRRVTPRSDVYSFGVVMLEVLTGREAINRVTRMYLVDEVALTFGDGEGNILEVLDGRLPLPEGRQMEAIKMVAQIARRCVKETYTLRPIISSVVLQLERAFALFD</sequence>
<dbReference type="InterPro" id="IPR011009">
    <property type="entry name" value="Kinase-like_dom_sf"/>
</dbReference>
<evidence type="ECO:0000313" key="4">
    <source>
        <dbReference type="EMBL" id="KAJ3699879.1"/>
    </source>
</evidence>
<accession>A0AAD6ESW9</accession>
<dbReference type="Gene3D" id="3.30.200.20">
    <property type="entry name" value="Phosphorylase Kinase, domain 1"/>
    <property type="match status" value="1"/>
</dbReference>
<dbReference type="InterPro" id="IPR009091">
    <property type="entry name" value="RCC1/BLIP-II"/>
</dbReference>
<evidence type="ECO:0000313" key="5">
    <source>
        <dbReference type="Proteomes" id="UP001210211"/>
    </source>
</evidence>
<feature type="signal peptide" evidence="2">
    <location>
        <begin position="1"/>
        <end position="25"/>
    </location>
</feature>
<dbReference type="SUPFAM" id="SSF50985">
    <property type="entry name" value="RCC1/BLIP-II"/>
    <property type="match status" value="1"/>
</dbReference>
<dbReference type="Proteomes" id="UP001210211">
    <property type="component" value="Unassembled WGS sequence"/>
</dbReference>
<reference evidence="4 5" key="1">
    <citation type="journal article" date="2022" name="Cell">
        <title>Repeat-based holocentromeres influence genome architecture and karyotype evolution.</title>
        <authorList>
            <person name="Hofstatter P.G."/>
            <person name="Thangavel G."/>
            <person name="Lux T."/>
            <person name="Neumann P."/>
            <person name="Vondrak T."/>
            <person name="Novak P."/>
            <person name="Zhang M."/>
            <person name="Costa L."/>
            <person name="Castellani M."/>
            <person name="Scott A."/>
            <person name="Toegelov H."/>
            <person name="Fuchs J."/>
            <person name="Mata-Sucre Y."/>
            <person name="Dias Y."/>
            <person name="Vanzela A.L.L."/>
            <person name="Huettel B."/>
            <person name="Almeida C.C.S."/>
            <person name="Simkova H."/>
            <person name="Souza G."/>
            <person name="Pedrosa-Harand A."/>
            <person name="Macas J."/>
            <person name="Mayer K.F.X."/>
            <person name="Houben A."/>
            <person name="Marques A."/>
        </authorList>
    </citation>
    <scope>NUCLEOTIDE SEQUENCE [LARGE SCALE GENOMIC DNA]</scope>
    <source>
        <strain evidence="4">RhyTen1mFocal</strain>
    </source>
</reference>
<evidence type="ECO:0000259" key="3">
    <source>
        <dbReference type="PROSITE" id="PS50011"/>
    </source>
</evidence>
<feature type="domain" description="Protein kinase" evidence="3">
    <location>
        <begin position="451"/>
        <end position="731"/>
    </location>
</feature>
<dbReference type="SUPFAM" id="SSF56112">
    <property type="entry name" value="Protein kinase-like (PK-like)"/>
    <property type="match status" value="1"/>
</dbReference>
<evidence type="ECO:0000256" key="2">
    <source>
        <dbReference type="SAM" id="SignalP"/>
    </source>
</evidence>
<dbReference type="Gene3D" id="2.130.10.30">
    <property type="entry name" value="Regulator of chromosome condensation 1/beta-lactamase-inhibitor protein II"/>
    <property type="match status" value="1"/>
</dbReference>